<dbReference type="PIRSF" id="PIRSF006787">
    <property type="entry name" value="Hydrgn_mat_HoxX"/>
    <property type="match status" value="1"/>
</dbReference>
<feature type="domain" description="Formyl transferase N-terminal" evidence="2">
    <location>
        <begin position="35"/>
        <end position="137"/>
    </location>
</feature>
<dbReference type="SUPFAM" id="SSF53328">
    <property type="entry name" value="Formyltransferase"/>
    <property type="match status" value="1"/>
</dbReference>
<dbReference type="InterPro" id="IPR011034">
    <property type="entry name" value="Formyl_transferase-like_C_sf"/>
</dbReference>
<gene>
    <name evidence="4" type="ORF">AFM16_03865</name>
    <name evidence="5" type="ORF">HCX60_04065</name>
</gene>
<proteinExistence type="predicted"/>
<dbReference type="SUPFAM" id="SSF52096">
    <property type="entry name" value="ClpP/crotonase"/>
    <property type="match status" value="1"/>
</dbReference>
<dbReference type="Pfam" id="PF02911">
    <property type="entry name" value="Formyl_trans_C"/>
    <property type="match status" value="1"/>
</dbReference>
<dbReference type="Pfam" id="PF00551">
    <property type="entry name" value="Formyl_trans_N"/>
    <property type="match status" value="1"/>
</dbReference>
<protein>
    <submittedName>
        <fullName evidence="5">Hydrogenase maturation protein</fullName>
    </submittedName>
</protein>
<reference evidence="5 7" key="2">
    <citation type="submission" date="2020-03" db="EMBL/GenBank/DDBJ databases">
        <title>Is there a link between lipid content and antibiotic production in Streptomyces?</title>
        <authorList>
            <person name="David M."/>
            <person name="Lejeune C."/>
            <person name="Abreu S."/>
            <person name="Thibessard A."/>
            <person name="Leblond P."/>
            <person name="Chaminade P."/>
            <person name="Virolle M.-J."/>
        </authorList>
    </citation>
    <scope>NUCLEOTIDE SEQUENCE [LARGE SCALE GENOMIC DNA]</scope>
    <source>
        <strain evidence="5 7">DSM 41481</strain>
    </source>
</reference>
<sequence>MRILLVASAFNSLTQRVHAELRDRGHAVAVELALAEGALTEAVRRHDPQLVVAPMLRTAIPEEVWSAYTCLIVHPGPPGDRGPSSLDWAIHDGAEEWGVTVLQADAEMDAGDVWATMPCRVPPVAKSDLYRGEIADAALAAVLVAVARFADGSYAPRPQDGTAVRVRPYLGQGVRRIDWAADPTATVVRKLRAADSQPGVLDELLGAEWYLHGGHPEGVLRGRPGELLATRAGAVCRATADGAVWIPEVRARRLPGGPPTFKLPAVLALGDLLPPLPEHAPPVLPGLPDDGDPSSWADIRYREDGAVGRLSWSFPGGAMSTDRCRRLLAAYREACARPTSVLLLGGERDFFSNGIHLNVIEAAADSAAESRANIEAIDDLVEAVLTTTDRLVVAAVAGNAAAGGVMLALAADEVWCRAGAVLNPHYRLMGLYGSEYWTHTLPRRVGPAAAERLMDRALPVSAAGALRLGLVDRVLDCAPGAFAAETGALAAHLASRPATAARITAKKTEQQRREAETPLAAVREAELTRMRATFDDPAAPYHTLRHAFVTKRRPDATPPHLARFVSPASQTSSNPSGGRFTGTAPHGVPSRPHG</sequence>
<dbReference type="Proteomes" id="UP000502504">
    <property type="component" value="Chromosome"/>
</dbReference>
<evidence type="ECO:0000259" key="2">
    <source>
        <dbReference type="Pfam" id="PF00551"/>
    </source>
</evidence>
<evidence type="ECO:0000313" key="5">
    <source>
        <dbReference type="EMBL" id="QIT42799.1"/>
    </source>
</evidence>
<name>A0AAE7CJ38_STRAT</name>
<evidence type="ECO:0000256" key="1">
    <source>
        <dbReference type="SAM" id="MobiDB-lite"/>
    </source>
</evidence>
<organism evidence="5 7">
    <name type="scientific">Streptomyces antibioticus</name>
    <dbReference type="NCBI Taxonomy" id="1890"/>
    <lineage>
        <taxon>Bacteria</taxon>
        <taxon>Bacillati</taxon>
        <taxon>Actinomycetota</taxon>
        <taxon>Actinomycetes</taxon>
        <taxon>Kitasatosporales</taxon>
        <taxon>Streptomycetaceae</taxon>
        <taxon>Streptomyces</taxon>
    </lineage>
</organism>
<dbReference type="PANTHER" id="PTHR43388">
    <property type="entry name" value="HYDROGENASE MATURATION FACTOR HOXX"/>
    <property type="match status" value="1"/>
</dbReference>
<feature type="compositionally biased region" description="Polar residues" evidence="1">
    <location>
        <begin position="567"/>
        <end position="576"/>
    </location>
</feature>
<dbReference type="InterPro" id="IPR047180">
    <property type="entry name" value="HoxX-like"/>
</dbReference>
<dbReference type="InterPro" id="IPR002376">
    <property type="entry name" value="Formyl_transf_N"/>
</dbReference>
<dbReference type="Pfam" id="PF00378">
    <property type="entry name" value="ECH_1"/>
    <property type="match status" value="1"/>
</dbReference>
<accession>A0AAE7CJ38</accession>
<dbReference type="InterPro" id="IPR001753">
    <property type="entry name" value="Enoyl-CoA_hydra/iso"/>
</dbReference>
<dbReference type="InterPro" id="IPR029045">
    <property type="entry name" value="ClpP/crotonase-like_dom_sf"/>
</dbReference>
<dbReference type="AlphaFoldDB" id="A0AAE7CJ38"/>
<evidence type="ECO:0000313" key="6">
    <source>
        <dbReference type="Proteomes" id="UP000190306"/>
    </source>
</evidence>
<dbReference type="CDD" id="cd06558">
    <property type="entry name" value="crotonase-like"/>
    <property type="match status" value="1"/>
</dbReference>
<dbReference type="SUPFAM" id="SSF50486">
    <property type="entry name" value="FMT C-terminal domain-like"/>
    <property type="match status" value="1"/>
</dbReference>
<reference evidence="4 6" key="1">
    <citation type="submission" date="2015-07" db="EMBL/GenBank/DDBJ databases">
        <title>Draft Genome Sequence of Streptomyces antibioticus, IMRU 3720 reveals insights in the evolution of actinomycin biosynthetic gene clusters in Streptomyces.</title>
        <authorList>
            <person name="Crnovcic I."/>
            <person name="Ruckert C."/>
            <person name="Kalinowksi J."/>
            <person name="Keller U."/>
        </authorList>
    </citation>
    <scope>NUCLEOTIDE SEQUENCE [LARGE SCALE GENOMIC DNA]</scope>
    <source>
        <strain evidence="4 6">DSM 41481</strain>
    </source>
</reference>
<dbReference type="GO" id="GO:0003824">
    <property type="term" value="F:catalytic activity"/>
    <property type="evidence" value="ECO:0007669"/>
    <property type="project" value="InterPro"/>
</dbReference>
<dbReference type="CDD" id="cd08701">
    <property type="entry name" value="FMT_C_HypX"/>
    <property type="match status" value="1"/>
</dbReference>
<evidence type="ECO:0000259" key="3">
    <source>
        <dbReference type="Pfam" id="PF02911"/>
    </source>
</evidence>
<dbReference type="InterPro" id="IPR009188">
    <property type="entry name" value="NiFe-hyd_mat_HypX/HoxX"/>
</dbReference>
<evidence type="ECO:0000313" key="7">
    <source>
        <dbReference type="Proteomes" id="UP000502504"/>
    </source>
</evidence>
<dbReference type="RefSeq" id="WP_030787124.1">
    <property type="nucleotide sequence ID" value="NZ_CM007717.1"/>
</dbReference>
<dbReference type="InterPro" id="IPR036477">
    <property type="entry name" value="Formyl_transf_N_sf"/>
</dbReference>
<keyword evidence="6" id="KW-1185">Reference proteome</keyword>
<dbReference type="Proteomes" id="UP000190306">
    <property type="component" value="Chromosome"/>
</dbReference>
<dbReference type="EMBL" id="CP050692">
    <property type="protein sequence ID" value="QIT42799.1"/>
    <property type="molecule type" value="Genomic_DNA"/>
</dbReference>
<evidence type="ECO:0000313" key="4">
    <source>
        <dbReference type="EMBL" id="OOQ55457.1"/>
    </source>
</evidence>
<feature type="region of interest" description="Disordered" evidence="1">
    <location>
        <begin position="553"/>
        <end position="594"/>
    </location>
</feature>
<dbReference type="InterPro" id="IPR005793">
    <property type="entry name" value="Formyl_trans_C"/>
</dbReference>
<dbReference type="CDD" id="cd08650">
    <property type="entry name" value="FMT_core_HypX_N"/>
    <property type="match status" value="1"/>
</dbReference>
<dbReference type="EMBL" id="LHQL01000001">
    <property type="protein sequence ID" value="OOQ55457.1"/>
    <property type="molecule type" value="Genomic_DNA"/>
</dbReference>
<dbReference type="Gene3D" id="3.40.50.12230">
    <property type="match status" value="1"/>
</dbReference>
<dbReference type="PANTHER" id="PTHR43388:SF1">
    <property type="entry name" value="HYDROGENASE MATURATION FACTOR HOXX"/>
    <property type="match status" value="1"/>
</dbReference>
<feature type="domain" description="Formyl transferase C-terminal" evidence="3">
    <location>
        <begin position="175"/>
        <end position="251"/>
    </location>
</feature>
<dbReference type="Gene3D" id="3.90.226.10">
    <property type="entry name" value="2-enoyl-CoA Hydratase, Chain A, domain 1"/>
    <property type="match status" value="1"/>
</dbReference>